<evidence type="ECO:0000313" key="2">
    <source>
        <dbReference type="Proteomes" id="UP000054558"/>
    </source>
</evidence>
<keyword evidence="2" id="KW-1185">Reference proteome</keyword>
<proteinExistence type="predicted"/>
<dbReference type="EMBL" id="DF237632">
    <property type="protein sequence ID" value="GAQ90775.1"/>
    <property type="molecule type" value="Genomic_DNA"/>
</dbReference>
<sequence length="414" mass="44798">MASRGGITDWLSLSQRLRSTLQKLKNNSSDAPHMSALAIALLLLVLGFHSPHAVLGQCGIFGACNGTGQLCCGGASCTFTPANGSASFCCGKTTCNPSQNCCTGSGHCCDSSCVDRKGASICPDSIYGDPHISLSSLIDPTKHPNVEDFSFDFHGEANRTYCMISDLLFAVTVRMFGLSADANILARPLEDPTKFFEGTWIDGIGFMYINWSGEERRVEVLLNHDADSFGDAEPFSATFGDGTRVPLNHHELDTLWTSPDGMVKISPHPTRESALSISVGESLDMDIFREFEDEIITEPPVQFLNFEIRHAATSANVHGFLGQMYAPGAVEERLAMGTLEGFLHREYVEGADEDYETSSLTSSDCAFDRFGKVPPTASDFSAVNLGRRLLMPAVSDRVPVSCRVLDKGKTFVCA</sequence>
<gene>
    <name evidence="1" type="ORF">KFL_006830040</name>
</gene>
<dbReference type="PANTHER" id="PTHR31656">
    <property type="entry name" value="ROOT CAP DOMAIN-CONTAINING PROTEIN"/>
    <property type="match status" value="1"/>
</dbReference>
<evidence type="ECO:0000313" key="1">
    <source>
        <dbReference type="EMBL" id="GAQ90775.1"/>
    </source>
</evidence>
<dbReference type="OrthoDB" id="2012063at2759"/>
<protein>
    <submittedName>
        <fullName evidence="1">Uncharacterized protein</fullName>
    </submittedName>
</protein>
<name>A0A1Y1IIT0_KLENI</name>
<reference evidence="1 2" key="1">
    <citation type="journal article" date="2014" name="Nat. Commun.">
        <title>Klebsormidium flaccidum genome reveals primary factors for plant terrestrial adaptation.</title>
        <authorList>
            <person name="Hori K."/>
            <person name="Maruyama F."/>
            <person name="Fujisawa T."/>
            <person name="Togashi T."/>
            <person name="Yamamoto N."/>
            <person name="Seo M."/>
            <person name="Sato S."/>
            <person name="Yamada T."/>
            <person name="Mori H."/>
            <person name="Tajima N."/>
            <person name="Moriyama T."/>
            <person name="Ikeuchi M."/>
            <person name="Watanabe M."/>
            <person name="Wada H."/>
            <person name="Kobayashi K."/>
            <person name="Saito M."/>
            <person name="Masuda T."/>
            <person name="Sasaki-Sekimoto Y."/>
            <person name="Mashiguchi K."/>
            <person name="Awai K."/>
            <person name="Shimojima M."/>
            <person name="Masuda S."/>
            <person name="Iwai M."/>
            <person name="Nobusawa T."/>
            <person name="Narise T."/>
            <person name="Kondo S."/>
            <person name="Saito H."/>
            <person name="Sato R."/>
            <person name="Murakawa M."/>
            <person name="Ihara Y."/>
            <person name="Oshima-Yamada Y."/>
            <person name="Ohtaka K."/>
            <person name="Satoh M."/>
            <person name="Sonobe K."/>
            <person name="Ishii M."/>
            <person name="Ohtani R."/>
            <person name="Kanamori-Sato M."/>
            <person name="Honoki R."/>
            <person name="Miyazaki D."/>
            <person name="Mochizuki H."/>
            <person name="Umetsu J."/>
            <person name="Higashi K."/>
            <person name="Shibata D."/>
            <person name="Kamiya Y."/>
            <person name="Sato N."/>
            <person name="Nakamura Y."/>
            <person name="Tabata S."/>
            <person name="Ida S."/>
            <person name="Kurokawa K."/>
            <person name="Ohta H."/>
        </authorList>
    </citation>
    <scope>NUCLEOTIDE SEQUENCE [LARGE SCALE GENOMIC DNA]</scope>
    <source>
        <strain evidence="1 2">NIES-2285</strain>
    </source>
</reference>
<organism evidence="1 2">
    <name type="scientific">Klebsormidium nitens</name>
    <name type="common">Green alga</name>
    <name type="synonym">Ulothrix nitens</name>
    <dbReference type="NCBI Taxonomy" id="105231"/>
    <lineage>
        <taxon>Eukaryota</taxon>
        <taxon>Viridiplantae</taxon>
        <taxon>Streptophyta</taxon>
        <taxon>Klebsormidiophyceae</taxon>
        <taxon>Klebsormidiales</taxon>
        <taxon>Klebsormidiaceae</taxon>
        <taxon>Klebsormidium</taxon>
    </lineage>
</organism>
<dbReference type="Proteomes" id="UP000054558">
    <property type="component" value="Unassembled WGS sequence"/>
</dbReference>
<dbReference type="AlphaFoldDB" id="A0A1Y1IIT0"/>
<accession>A0A1Y1IIT0</accession>